<keyword evidence="2 6" id="KW-0812">Transmembrane</keyword>
<evidence type="ECO:0000256" key="6">
    <source>
        <dbReference type="SAM" id="Phobius"/>
    </source>
</evidence>
<reference evidence="8" key="2">
    <citation type="submission" date="2020-02" db="EMBL/GenBank/DDBJ databases">
        <authorList>
            <person name="Gilchrist C.L.M."/>
            <person name="Chooi Y.-H."/>
        </authorList>
    </citation>
    <scope>NUCLEOTIDE SEQUENCE</scope>
    <source>
        <strain evidence="8">MST-FP2251</strain>
    </source>
</reference>
<keyword evidence="4 6" id="KW-0472">Membrane</keyword>
<dbReference type="AlphaFoldDB" id="A0AAD4CWX4"/>
<reference evidence="8" key="1">
    <citation type="journal article" date="2019" name="Beilstein J. Org. Chem.">
        <title>Nanangenines: drimane sesquiterpenoids as the dominant metabolite cohort of a novel Australian fungus, Aspergillus nanangensis.</title>
        <authorList>
            <person name="Lacey H.J."/>
            <person name="Gilchrist C.L.M."/>
            <person name="Crombie A."/>
            <person name="Kalaitzis J.A."/>
            <person name="Vuong D."/>
            <person name="Rutledge P.J."/>
            <person name="Turner P."/>
            <person name="Pitt J.I."/>
            <person name="Lacey E."/>
            <person name="Chooi Y.H."/>
            <person name="Piggott A.M."/>
        </authorList>
    </citation>
    <scope>NUCLEOTIDE SEQUENCE</scope>
    <source>
        <strain evidence="8">MST-FP2251</strain>
    </source>
</reference>
<feature type="domain" description="SUN" evidence="7">
    <location>
        <begin position="655"/>
        <end position="712"/>
    </location>
</feature>
<evidence type="ECO:0000256" key="5">
    <source>
        <dbReference type="SAM" id="MobiDB-lite"/>
    </source>
</evidence>
<feature type="compositionally biased region" description="Basic and acidic residues" evidence="5">
    <location>
        <begin position="79"/>
        <end position="102"/>
    </location>
</feature>
<dbReference type="Pfam" id="PF07738">
    <property type="entry name" value="Sad1_UNC"/>
    <property type="match status" value="1"/>
</dbReference>
<organism evidence="8 9">
    <name type="scientific">Aspergillus nanangensis</name>
    <dbReference type="NCBI Taxonomy" id="2582783"/>
    <lineage>
        <taxon>Eukaryota</taxon>
        <taxon>Fungi</taxon>
        <taxon>Dikarya</taxon>
        <taxon>Ascomycota</taxon>
        <taxon>Pezizomycotina</taxon>
        <taxon>Eurotiomycetes</taxon>
        <taxon>Eurotiomycetidae</taxon>
        <taxon>Eurotiales</taxon>
        <taxon>Aspergillaceae</taxon>
        <taxon>Aspergillus</taxon>
        <taxon>Aspergillus subgen. Circumdati</taxon>
    </lineage>
</organism>
<dbReference type="PANTHER" id="PTHR12911:SF8">
    <property type="entry name" value="KLAROID PROTEIN-RELATED"/>
    <property type="match status" value="1"/>
</dbReference>
<feature type="region of interest" description="Disordered" evidence="5">
    <location>
        <begin position="1"/>
        <end position="58"/>
    </location>
</feature>
<protein>
    <recommendedName>
        <fullName evidence="7">SUN domain-containing protein</fullName>
    </recommendedName>
</protein>
<dbReference type="GO" id="GO:0043495">
    <property type="term" value="F:protein-membrane adaptor activity"/>
    <property type="evidence" value="ECO:0007669"/>
    <property type="project" value="TreeGrafter"/>
</dbReference>
<name>A0AAD4CWX4_ASPNN</name>
<evidence type="ECO:0000256" key="3">
    <source>
        <dbReference type="ARBA" id="ARBA00022989"/>
    </source>
</evidence>
<evidence type="ECO:0000313" key="8">
    <source>
        <dbReference type="EMBL" id="KAF9893222.1"/>
    </source>
</evidence>
<dbReference type="EMBL" id="VCAU01000008">
    <property type="protein sequence ID" value="KAF9893222.1"/>
    <property type="molecule type" value="Genomic_DNA"/>
</dbReference>
<proteinExistence type="predicted"/>
<feature type="region of interest" description="Disordered" evidence="5">
    <location>
        <begin position="79"/>
        <end position="179"/>
    </location>
</feature>
<keyword evidence="9" id="KW-1185">Reference proteome</keyword>
<feature type="compositionally biased region" description="Polar residues" evidence="5">
    <location>
        <begin position="169"/>
        <end position="179"/>
    </location>
</feature>
<feature type="region of interest" description="Disordered" evidence="5">
    <location>
        <begin position="273"/>
        <end position="295"/>
    </location>
</feature>
<sequence>MPPKRSSTRRPGTVSRSPDVHESPSYLPGSGLSSSATKNPALPDIPVKHSFNYGASSTPLLPRKLAAQGNIDLTEVAKTIDKSIETSQVREKVREKVRENSDSHPNTRSRNPSTTSLSPPRRNRRAPTPDQTQLFNSLREATISPAPPDPEIEATQSTPTPTPPIPHTLSTASSPATQTLTDPRYSALQADQLYPSPLQRLGSPGRDISLSSPQFDKSFDNESIISWTVERDIHGDDLQRTHGSRYREEPQGKNITAPPRRFSGLAFTQDTIKEEEEPESEFSVSKSPSPMPATTIQPKVDIVPELQPELQSESRSVSLSRSRSASIQVQPAISSAPAKTIISYRNIPDLSPRQSSPPPMRERSRSHMSEATSSTMASRKNIFIRIGTLMLVATMSCFTVYSFGDSILDFSSNIGSHLRWGSGMPPIDLDSTGLEAVHGLSNQVRRLGAQVSSLSRDVEVIRSELDNVAAAPTTIGERLPPPPKINFLSIGMGALIDPRRTSPAIGRTHKMLEKFSSWLLKTPLRNPLPPIAALTRWEDVGDCWCSARRDGMSQLAVLLGRPIVPEEVVIEHIPKGSTIRPEVAPAKMEMWAKFSVVKTDATLSDQSSPSQPRPKSPLSEGFSLHEVVMNTLRVAYLGVAPSAYSGDPYLGSSFYRVGQWKYDIHGPSHIQHFQLDAIIDIPGIRVDYVVFRIKSNWGANETCLYRVKLHGHT</sequence>
<feature type="compositionally biased region" description="Low complexity" evidence="5">
    <location>
        <begin position="23"/>
        <end position="35"/>
    </location>
</feature>
<feature type="transmembrane region" description="Helical" evidence="6">
    <location>
        <begin position="382"/>
        <end position="404"/>
    </location>
</feature>
<comment type="subcellular location">
    <subcellularLocation>
        <location evidence="1">Membrane</location>
    </subcellularLocation>
</comment>
<dbReference type="Proteomes" id="UP001194746">
    <property type="component" value="Unassembled WGS sequence"/>
</dbReference>
<evidence type="ECO:0000256" key="1">
    <source>
        <dbReference type="ARBA" id="ARBA00004370"/>
    </source>
</evidence>
<feature type="compositionally biased region" description="Polar residues" evidence="5">
    <location>
        <begin position="103"/>
        <end position="118"/>
    </location>
</feature>
<dbReference type="Gene3D" id="2.60.120.260">
    <property type="entry name" value="Galactose-binding domain-like"/>
    <property type="match status" value="1"/>
</dbReference>
<evidence type="ECO:0000256" key="2">
    <source>
        <dbReference type="ARBA" id="ARBA00022692"/>
    </source>
</evidence>
<accession>A0AAD4CWX4</accession>
<evidence type="ECO:0000313" key="9">
    <source>
        <dbReference type="Proteomes" id="UP001194746"/>
    </source>
</evidence>
<comment type="caution">
    <text evidence="8">The sequence shown here is derived from an EMBL/GenBank/DDBJ whole genome shotgun (WGS) entry which is preliminary data.</text>
</comment>
<dbReference type="GO" id="GO:0034993">
    <property type="term" value="C:meiotic nuclear membrane microtubule tethering complex"/>
    <property type="evidence" value="ECO:0007669"/>
    <property type="project" value="TreeGrafter"/>
</dbReference>
<feature type="region of interest" description="Disordered" evidence="5">
    <location>
        <begin position="344"/>
        <end position="374"/>
    </location>
</feature>
<keyword evidence="3 6" id="KW-1133">Transmembrane helix</keyword>
<evidence type="ECO:0000256" key="4">
    <source>
        <dbReference type="ARBA" id="ARBA00023136"/>
    </source>
</evidence>
<dbReference type="PANTHER" id="PTHR12911">
    <property type="entry name" value="SAD1/UNC-84-LIKE PROTEIN-RELATED"/>
    <property type="match status" value="1"/>
</dbReference>
<evidence type="ECO:0000259" key="7">
    <source>
        <dbReference type="Pfam" id="PF07738"/>
    </source>
</evidence>
<gene>
    <name evidence="8" type="ORF">FE257_011645</name>
</gene>
<dbReference type="InterPro" id="IPR012919">
    <property type="entry name" value="SUN_dom"/>
</dbReference>
<dbReference type="InterPro" id="IPR045119">
    <property type="entry name" value="SUN1-5"/>
</dbReference>